<gene>
    <name evidence="7" type="ORF">HOLleu_27176</name>
</gene>
<name>A0A9Q1BQE1_HOLLE</name>
<dbReference type="EC" id="2.4.1.-" evidence="5"/>
<dbReference type="Pfam" id="PF00852">
    <property type="entry name" value="Glyco_transf_10"/>
    <property type="match status" value="1"/>
</dbReference>
<proteinExistence type="inferred from homology"/>
<evidence type="ECO:0000313" key="8">
    <source>
        <dbReference type="Proteomes" id="UP001152320"/>
    </source>
</evidence>
<dbReference type="InterPro" id="IPR055270">
    <property type="entry name" value="Glyco_tran_10_C"/>
</dbReference>
<organism evidence="7 8">
    <name type="scientific">Holothuria leucospilota</name>
    <name type="common">Black long sea cucumber</name>
    <name type="synonym">Mertensiothuria leucospilota</name>
    <dbReference type="NCBI Taxonomy" id="206669"/>
    <lineage>
        <taxon>Eukaryota</taxon>
        <taxon>Metazoa</taxon>
        <taxon>Echinodermata</taxon>
        <taxon>Eleutherozoa</taxon>
        <taxon>Echinozoa</taxon>
        <taxon>Holothuroidea</taxon>
        <taxon>Aspidochirotacea</taxon>
        <taxon>Aspidochirotida</taxon>
        <taxon>Holothuriidae</taxon>
        <taxon>Holothuria</taxon>
    </lineage>
</organism>
<evidence type="ECO:0000256" key="5">
    <source>
        <dbReference type="RuleBase" id="RU003832"/>
    </source>
</evidence>
<dbReference type="InterPro" id="IPR001503">
    <property type="entry name" value="Glyco_trans_10"/>
</dbReference>
<sequence>MRRWLSLLTGPTRVGARSALLVIIVLLVLHTSFLLVIRTGVLLNVTDSQDVKRSVETNSGQSVTNKDLNERARFRTNISKEDLGNPIQDISVYQAAQAGRRKKLETGKRSHGGAFDDEIPEHAPVIKAAQSAKSSYTKKKDCIRYISIYTPRAAPFNYWREYVEIKEAFDNANNEKITQRKEFPTIYVECPGYRCDVAVRPTADAKFLSRSDAIILNMAPHEVKQKMPAISKKFAADLPRRVKLFFYAMESPLMMNFWDSTIKDVSYHYTMTYHSMSDAWIPYGRYVPGTPIDKEPIDFTEGKTKLIAWMASNCLNTFWPRIEFVKELQRYIPIDTYGKCGNLTCLPALSPNCTRLLQPYKFYLALENAACDEYISEKFWDNCLKQGVVPVVYGGRREAYERVAPPNSFIHISDFASIKDLAEYLLLLDKNDEMYNSYFKWRLEGTVEKVYPNLHPRSFCNILPKISKYSKPPVHLAHESKYYQSCRATFNRTFFKEGDINTWTPWR</sequence>
<keyword evidence="3 5" id="KW-0328">Glycosyltransferase</keyword>
<keyword evidence="5" id="KW-0472">Membrane</keyword>
<dbReference type="EMBL" id="JAIZAY010000013">
    <property type="protein sequence ID" value="KAJ8030695.1"/>
    <property type="molecule type" value="Genomic_DNA"/>
</dbReference>
<keyword evidence="4 5" id="KW-0808">Transferase</keyword>
<dbReference type="AlphaFoldDB" id="A0A9Q1BQE1"/>
<keyword evidence="5" id="KW-0812">Transmembrane</keyword>
<dbReference type="PANTHER" id="PTHR11929:SF145">
    <property type="entry name" value="ALPHA-(1,3)-FUCOSYLTRANSFERASE FUT-1"/>
    <property type="match status" value="1"/>
</dbReference>
<comment type="caution">
    <text evidence="7">The sequence shown here is derived from an EMBL/GenBank/DDBJ whole genome shotgun (WGS) entry which is preliminary data.</text>
</comment>
<feature type="transmembrane region" description="Helical" evidence="5">
    <location>
        <begin position="20"/>
        <end position="43"/>
    </location>
</feature>
<dbReference type="Gene3D" id="3.40.50.11660">
    <property type="entry name" value="Glycosyl transferase family 10, C-terminal domain"/>
    <property type="match status" value="1"/>
</dbReference>
<dbReference type="GO" id="GO:0032580">
    <property type="term" value="C:Golgi cisterna membrane"/>
    <property type="evidence" value="ECO:0007669"/>
    <property type="project" value="UniProtKB-SubCell"/>
</dbReference>
<accession>A0A9Q1BQE1</accession>
<comment type="subcellular location">
    <subcellularLocation>
        <location evidence="5">Golgi apparatus</location>
        <location evidence="5">Golgi stack membrane</location>
        <topology evidence="5">Single-pass type II membrane protein</topology>
    </subcellularLocation>
</comment>
<keyword evidence="8" id="KW-1185">Reference proteome</keyword>
<evidence type="ECO:0000313" key="7">
    <source>
        <dbReference type="EMBL" id="KAJ8030695.1"/>
    </source>
</evidence>
<dbReference type="PANTHER" id="PTHR11929">
    <property type="entry name" value="ALPHA- 1,3 -FUCOSYLTRANSFERASE"/>
    <property type="match status" value="1"/>
</dbReference>
<dbReference type="InterPro" id="IPR038577">
    <property type="entry name" value="GT10-like_C_sf"/>
</dbReference>
<evidence type="ECO:0000259" key="6">
    <source>
        <dbReference type="Pfam" id="PF00852"/>
    </source>
</evidence>
<evidence type="ECO:0000256" key="3">
    <source>
        <dbReference type="ARBA" id="ARBA00022676"/>
    </source>
</evidence>
<keyword evidence="5" id="KW-0333">Golgi apparatus</keyword>
<protein>
    <recommendedName>
        <fullName evidence="5">Fucosyltransferase</fullName>
        <ecNumber evidence="5">2.4.1.-</ecNumber>
    </recommendedName>
</protein>
<dbReference type="GO" id="GO:0046920">
    <property type="term" value="F:alpha-(1-&gt;3)-fucosyltransferase activity"/>
    <property type="evidence" value="ECO:0007669"/>
    <property type="project" value="TreeGrafter"/>
</dbReference>
<evidence type="ECO:0000256" key="4">
    <source>
        <dbReference type="ARBA" id="ARBA00022679"/>
    </source>
</evidence>
<feature type="domain" description="Fucosyltransferase C-terminal" evidence="6">
    <location>
        <begin position="301"/>
        <end position="470"/>
    </location>
</feature>
<evidence type="ECO:0000256" key="2">
    <source>
        <dbReference type="ARBA" id="ARBA00008919"/>
    </source>
</evidence>
<dbReference type="SUPFAM" id="SSF53756">
    <property type="entry name" value="UDP-Glycosyltransferase/glycogen phosphorylase"/>
    <property type="match status" value="1"/>
</dbReference>
<dbReference type="Proteomes" id="UP001152320">
    <property type="component" value="Chromosome 13"/>
</dbReference>
<dbReference type="OrthoDB" id="10010325at2759"/>
<comment type="similarity">
    <text evidence="2 5">Belongs to the glycosyltransferase 10 family.</text>
</comment>
<keyword evidence="5" id="KW-1133">Transmembrane helix</keyword>
<dbReference type="FunFam" id="3.40.50.11660:FF:000010">
    <property type="entry name" value="Uncharacterized protein"/>
    <property type="match status" value="1"/>
</dbReference>
<comment type="pathway">
    <text evidence="1">Protein modification; protein glycosylation.</text>
</comment>
<evidence type="ECO:0000256" key="1">
    <source>
        <dbReference type="ARBA" id="ARBA00004922"/>
    </source>
</evidence>
<reference evidence="7" key="1">
    <citation type="submission" date="2021-10" db="EMBL/GenBank/DDBJ databases">
        <title>Tropical sea cucumber genome reveals ecological adaptation and Cuvierian tubules defense mechanism.</title>
        <authorList>
            <person name="Chen T."/>
        </authorList>
    </citation>
    <scope>NUCLEOTIDE SEQUENCE</scope>
    <source>
        <strain evidence="7">Nanhai2018</strain>
        <tissue evidence="7">Muscle</tissue>
    </source>
</reference>